<evidence type="ECO:0000313" key="6">
    <source>
        <dbReference type="EMBL" id="WOG85623.1"/>
    </source>
</evidence>
<dbReference type="SUPFAM" id="SSF54171">
    <property type="entry name" value="DNA-binding domain"/>
    <property type="match status" value="1"/>
</dbReference>
<accession>A0A166J4Y5</accession>
<dbReference type="GO" id="GO:0003677">
    <property type="term" value="F:DNA binding"/>
    <property type="evidence" value="ECO:0007669"/>
    <property type="project" value="UniProtKB-KW"/>
</dbReference>
<keyword evidence="2" id="KW-0805">Transcription regulation</keyword>
<dbReference type="SMART" id="SM00380">
    <property type="entry name" value="AP2"/>
    <property type="match status" value="1"/>
</dbReference>
<protein>
    <submittedName>
        <fullName evidence="6">Uncharacterized protein</fullName>
    </submittedName>
</protein>
<proteinExistence type="predicted"/>
<dbReference type="Gene3D" id="3.30.730.10">
    <property type="entry name" value="AP2/ERF domain"/>
    <property type="match status" value="1"/>
</dbReference>
<dbReference type="EMBL" id="CP093343">
    <property type="protein sequence ID" value="WOG85623.1"/>
    <property type="molecule type" value="Genomic_DNA"/>
</dbReference>
<reference evidence="6" key="1">
    <citation type="journal article" date="2016" name="Nat. Genet.">
        <title>A high-quality carrot genome assembly provides new insights into carotenoid accumulation and asterid genome evolution.</title>
        <authorList>
            <person name="Iorizzo M."/>
            <person name="Ellison S."/>
            <person name="Senalik D."/>
            <person name="Zeng P."/>
            <person name="Satapoomin P."/>
            <person name="Huang J."/>
            <person name="Bowman M."/>
            <person name="Iovene M."/>
            <person name="Sanseverino W."/>
            <person name="Cavagnaro P."/>
            <person name="Yildiz M."/>
            <person name="Macko-Podgorni A."/>
            <person name="Moranska E."/>
            <person name="Grzebelus E."/>
            <person name="Grzebelus D."/>
            <person name="Ashrafi H."/>
            <person name="Zheng Z."/>
            <person name="Cheng S."/>
            <person name="Spooner D."/>
            <person name="Van Deynze A."/>
            <person name="Simon P."/>
        </authorList>
    </citation>
    <scope>NUCLEOTIDE SEQUENCE</scope>
    <source>
        <tissue evidence="6">Leaf</tissue>
    </source>
</reference>
<reference evidence="6" key="2">
    <citation type="submission" date="2022-03" db="EMBL/GenBank/DDBJ databases">
        <title>Draft title - Genomic analysis of global carrot germplasm unveils the trajectory of domestication and the origin of high carotenoid orange carrot.</title>
        <authorList>
            <person name="Iorizzo M."/>
            <person name="Ellison S."/>
            <person name="Senalik D."/>
            <person name="Macko-Podgorni A."/>
            <person name="Grzebelus D."/>
            <person name="Bostan H."/>
            <person name="Rolling W."/>
            <person name="Curaba J."/>
            <person name="Simon P."/>
        </authorList>
    </citation>
    <scope>NUCLEOTIDE SEQUENCE</scope>
    <source>
        <tissue evidence="6">Leaf</tissue>
    </source>
</reference>
<sequence>MAKKNCRKSVTKNLATSYFTVRKTRRHAVCLSEKQVPMKLEGVRMKRSRWVAEIEHPKKKNVRMWIGSFATQEEASKAYQMRKMELEEIKFKDAVKKDKFVGDQEVEAFCDDGDDGVVVCDDQVMKGVDFDGEKNGVTIEGVRICLGSYTAQEEASKAYQSEKMEHEKLKLRAIARKDNLGDDQEVVSGHEESNAESLPDNSDVVVKLADFDDQVATLVGFDDANIVESRGESQSDDCDVSVNVIGSDDQAMEVIHIDYQAERSLSRRIVEQEAVDMLLQSGPILMDRYGCLLGEFSWMDDLSIV</sequence>
<dbReference type="PANTHER" id="PTHR31194:SF62">
    <property type="entry name" value="ETHYLENE-RESPONSIVE TRANSCRIPTION FACTOR ERF118"/>
    <property type="match status" value="1"/>
</dbReference>
<dbReference type="PANTHER" id="PTHR31194">
    <property type="entry name" value="SHN SHINE , DNA BINDING / TRANSCRIPTION FACTOR"/>
    <property type="match status" value="1"/>
</dbReference>
<evidence type="ECO:0000256" key="4">
    <source>
        <dbReference type="ARBA" id="ARBA00023163"/>
    </source>
</evidence>
<dbReference type="PROSITE" id="PS51032">
    <property type="entry name" value="AP2_ERF"/>
    <property type="match status" value="1"/>
</dbReference>
<comment type="subcellular location">
    <subcellularLocation>
        <location evidence="1">Nucleus</location>
    </subcellularLocation>
</comment>
<dbReference type="Proteomes" id="UP000077755">
    <property type="component" value="Chromosome 1"/>
</dbReference>
<gene>
    <name evidence="6" type="ORF">DCAR_0104814</name>
</gene>
<dbReference type="InterPro" id="IPR016177">
    <property type="entry name" value="DNA-bd_dom_sf"/>
</dbReference>
<dbReference type="InterPro" id="IPR001471">
    <property type="entry name" value="AP2/ERF_dom"/>
</dbReference>
<dbReference type="AlphaFoldDB" id="A0A166J4Y5"/>
<evidence type="ECO:0000256" key="1">
    <source>
        <dbReference type="ARBA" id="ARBA00004123"/>
    </source>
</evidence>
<organism evidence="6 7">
    <name type="scientific">Daucus carota subsp. sativus</name>
    <name type="common">Carrot</name>
    <dbReference type="NCBI Taxonomy" id="79200"/>
    <lineage>
        <taxon>Eukaryota</taxon>
        <taxon>Viridiplantae</taxon>
        <taxon>Streptophyta</taxon>
        <taxon>Embryophyta</taxon>
        <taxon>Tracheophyta</taxon>
        <taxon>Spermatophyta</taxon>
        <taxon>Magnoliopsida</taxon>
        <taxon>eudicotyledons</taxon>
        <taxon>Gunneridae</taxon>
        <taxon>Pentapetalae</taxon>
        <taxon>asterids</taxon>
        <taxon>campanulids</taxon>
        <taxon>Apiales</taxon>
        <taxon>Apiaceae</taxon>
        <taxon>Apioideae</taxon>
        <taxon>Scandiceae</taxon>
        <taxon>Daucinae</taxon>
        <taxon>Daucus</taxon>
        <taxon>Daucus sect. Daucus</taxon>
    </lineage>
</organism>
<name>A0A166J4Y5_DAUCS</name>
<dbReference type="InterPro" id="IPR036955">
    <property type="entry name" value="AP2/ERF_dom_sf"/>
</dbReference>
<evidence type="ECO:0000256" key="5">
    <source>
        <dbReference type="ARBA" id="ARBA00023242"/>
    </source>
</evidence>
<dbReference type="InterPro" id="IPR050913">
    <property type="entry name" value="AP2/ERF_ERF"/>
</dbReference>
<evidence type="ECO:0000313" key="7">
    <source>
        <dbReference type="Proteomes" id="UP000077755"/>
    </source>
</evidence>
<keyword evidence="4" id="KW-0804">Transcription</keyword>
<evidence type="ECO:0000256" key="2">
    <source>
        <dbReference type="ARBA" id="ARBA00023015"/>
    </source>
</evidence>
<keyword evidence="3" id="KW-0238">DNA-binding</keyword>
<evidence type="ECO:0000256" key="3">
    <source>
        <dbReference type="ARBA" id="ARBA00023125"/>
    </source>
</evidence>
<keyword evidence="7" id="KW-1185">Reference proteome</keyword>
<keyword evidence="5" id="KW-0539">Nucleus</keyword>
<dbReference type="Gramene" id="KZN11794">
    <property type="protein sequence ID" value="KZN11794"/>
    <property type="gene ID" value="DCAR_004450"/>
</dbReference>
<dbReference type="GO" id="GO:0005634">
    <property type="term" value="C:nucleus"/>
    <property type="evidence" value="ECO:0007669"/>
    <property type="project" value="UniProtKB-SubCell"/>
</dbReference>
<dbReference type="GO" id="GO:0003700">
    <property type="term" value="F:DNA-binding transcription factor activity"/>
    <property type="evidence" value="ECO:0007669"/>
    <property type="project" value="InterPro"/>
</dbReference>